<dbReference type="Pfam" id="PF08240">
    <property type="entry name" value="ADH_N"/>
    <property type="match status" value="1"/>
</dbReference>
<dbReference type="Proteomes" id="UP001274830">
    <property type="component" value="Unassembled WGS sequence"/>
</dbReference>
<evidence type="ECO:0000313" key="2">
    <source>
        <dbReference type="EMBL" id="KAK3669453.1"/>
    </source>
</evidence>
<dbReference type="Pfam" id="PF00107">
    <property type="entry name" value="ADH_zinc_N"/>
    <property type="match status" value="1"/>
</dbReference>
<keyword evidence="3" id="KW-1185">Reference proteome</keyword>
<dbReference type="CDD" id="cd08276">
    <property type="entry name" value="MDR7"/>
    <property type="match status" value="1"/>
</dbReference>
<gene>
    <name evidence="2" type="ORF">LTR78_010673</name>
</gene>
<dbReference type="Gene3D" id="3.40.50.720">
    <property type="entry name" value="NAD(P)-binding Rossmann-like Domain"/>
    <property type="match status" value="1"/>
</dbReference>
<organism evidence="2 3">
    <name type="scientific">Recurvomyces mirabilis</name>
    <dbReference type="NCBI Taxonomy" id="574656"/>
    <lineage>
        <taxon>Eukaryota</taxon>
        <taxon>Fungi</taxon>
        <taxon>Dikarya</taxon>
        <taxon>Ascomycota</taxon>
        <taxon>Pezizomycotina</taxon>
        <taxon>Dothideomycetes</taxon>
        <taxon>Dothideomycetidae</taxon>
        <taxon>Mycosphaerellales</taxon>
        <taxon>Teratosphaeriaceae</taxon>
        <taxon>Recurvomyces</taxon>
    </lineage>
</organism>
<dbReference type="SMART" id="SM00829">
    <property type="entry name" value="PKS_ER"/>
    <property type="match status" value="1"/>
</dbReference>
<dbReference type="InterPro" id="IPR052711">
    <property type="entry name" value="Zinc_ADH-like"/>
</dbReference>
<name>A0AAE0TQ18_9PEZI</name>
<comment type="caution">
    <text evidence="2">The sequence shown here is derived from an EMBL/GenBank/DDBJ whole genome shotgun (WGS) entry which is preliminary data.</text>
</comment>
<feature type="domain" description="Enoyl reductase (ER)" evidence="1">
    <location>
        <begin position="14"/>
        <end position="347"/>
    </location>
</feature>
<evidence type="ECO:0000259" key="1">
    <source>
        <dbReference type="SMART" id="SM00829"/>
    </source>
</evidence>
<dbReference type="AlphaFoldDB" id="A0AAE0TQ18"/>
<dbReference type="InterPro" id="IPR020843">
    <property type="entry name" value="ER"/>
</dbReference>
<proteinExistence type="predicted"/>
<dbReference type="SUPFAM" id="SSF51735">
    <property type="entry name" value="NAD(P)-binding Rossmann-fold domains"/>
    <property type="match status" value="1"/>
</dbReference>
<reference evidence="2" key="1">
    <citation type="submission" date="2023-07" db="EMBL/GenBank/DDBJ databases">
        <title>Black Yeasts Isolated from many extreme environments.</title>
        <authorList>
            <person name="Coleine C."/>
            <person name="Stajich J.E."/>
            <person name="Selbmann L."/>
        </authorList>
    </citation>
    <scope>NUCLEOTIDE SEQUENCE</scope>
    <source>
        <strain evidence="2">CCFEE 5485</strain>
    </source>
</reference>
<protein>
    <recommendedName>
        <fullName evidence="1">Enoyl reductase (ER) domain-containing protein</fullName>
    </recommendedName>
</protein>
<dbReference type="InterPro" id="IPR013154">
    <property type="entry name" value="ADH-like_N"/>
</dbReference>
<accession>A0AAE0TQ18</accession>
<dbReference type="InterPro" id="IPR011032">
    <property type="entry name" value="GroES-like_sf"/>
</dbReference>
<dbReference type="PANTHER" id="PTHR45033">
    <property type="match status" value="1"/>
</dbReference>
<dbReference type="EMBL" id="JAUTXT010000084">
    <property type="protein sequence ID" value="KAK3669453.1"/>
    <property type="molecule type" value="Genomic_DNA"/>
</dbReference>
<dbReference type="InterPro" id="IPR013149">
    <property type="entry name" value="ADH-like_C"/>
</dbReference>
<dbReference type="InterPro" id="IPR036291">
    <property type="entry name" value="NAD(P)-bd_dom_sf"/>
</dbReference>
<sequence length="350" mass="37359">MNTYAQWTLPTTDGIHSLELDENIPVSSLPPLGDGDVLVNIKAAALNYRELVIAKGTVPGTIKPSIVPCSDGSGIVQAVGKDVSDFKPGDQVLTHMCPHIPSTQPPLFPEISAGLGQNEHGTLRQLGTFHHSALVPTPANVSHEEGCTLTCSGLTAYNALFGLRGKEVKAGDWVLVQGTGGVSIAALQFAVAAGANVVATTSSKEKAERLKGLGAREVVNYRTDSSWGITARTFTPENCGFDLIVDIAGDESLPQSLAAIRADGAVVVAGILGDSAAETVPMLGCLWQGCIVRGLFLGARQQFREMVKFVEEKDVHPIVDEKVFEMKEARQAFEYLEQRKHFSKVVIRVS</sequence>
<dbReference type="Gene3D" id="3.90.180.10">
    <property type="entry name" value="Medium-chain alcohol dehydrogenases, catalytic domain"/>
    <property type="match status" value="1"/>
</dbReference>
<dbReference type="SUPFAM" id="SSF50129">
    <property type="entry name" value="GroES-like"/>
    <property type="match status" value="1"/>
</dbReference>
<dbReference type="GO" id="GO:0016491">
    <property type="term" value="F:oxidoreductase activity"/>
    <property type="evidence" value="ECO:0007669"/>
    <property type="project" value="InterPro"/>
</dbReference>
<dbReference type="PANTHER" id="PTHR45033:SF2">
    <property type="entry name" value="ZINC-TYPE ALCOHOL DEHYDROGENASE-LIKE PROTEIN C1773.06C"/>
    <property type="match status" value="1"/>
</dbReference>
<evidence type="ECO:0000313" key="3">
    <source>
        <dbReference type="Proteomes" id="UP001274830"/>
    </source>
</evidence>